<dbReference type="AlphaFoldDB" id="A0AAW1GKE1"/>
<dbReference type="Proteomes" id="UP001443914">
    <property type="component" value="Unassembled WGS sequence"/>
</dbReference>
<gene>
    <name evidence="1" type="ORF">RND81_14G075500</name>
</gene>
<proteinExistence type="predicted"/>
<dbReference type="EMBL" id="JBDFQZ010000014">
    <property type="protein sequence ID" value="KAK9664896.1"/>
    <property type="molecule type" value="Genomic_DNA"/>
</dbReference>
<accession>A0AAW1GKE1</accession>
<reference evidence="1 2" key="1">
    <citation type="submission" date="2024-03" db="EMBL/GenBank/DDBJ databases">
        <title>WGS assembly of Saponaria officinalis var. Norfolk2.</title>
        <authorList>
            <person name="Jenkins J."/>
            <person name="Shu S."/>
            <person name="Grimwood J."/>
            <person name="Barry K."/>
            <person name="Goodstein D."/>
            <person name="Schmutz J."/>
            <person name="Leebens-Mack J."/>
            <person name="Osbourn A."/>
        </authorList>
    </citation>
    <scope>NUCLEOTIDE SEQUENCE [LARGE SCALE GENOMIC DNA]</scope>
    <source>
        <strain evidence="2">cv. Norfolk2</strain>
        <strain evidence="1">JIC</strain>
        <tissue evidence="1">Leaf</tissue>
    </source>
</reference>
<evidence type="ECO:0000313" key="1">
    <source>
        <dbReference type="EMBL" id="KAK9664895.1"/>
    </source>
</evidence>
<dbReference type="EMBL" id="JBDFQZ010000014">
    <property type="protein sequence ID" value="KAK9664894.1"/>
    <property type="molecule type" value="Genomic_DNA"/>
</dbReference>
<organism evidence="1 2">
    <name type="scientific">Saponaria officinalis</name>
    <name type="common">Common soapwort</name>
    <name type="synonym">Lychnis saponaria</name>
    <dbReference type="NCBI Taxonomy" id="3572"/>
    <lineage>
        <taxon>Eukaryota</taxon>
        <taxon>Viridiplantae</taxon>
        <taxon>Streptophyta</taxon>
        <taxon>Embryophyta</taxon>
        <taxon>Tracheophyta</taxon>
        <taxon>Spermatophyta</taxon>
        <taxon>Magnoliopsida</taxon>
        <taxon>eudicotyledons</taxon>
        <taxon>Gunneridae</taxon>
        <taxon>Pentapetalae</taxon>
        <taxon>Caryophyllales</taxon>
        <taxon>Caryophyllaceae</taxon>
        <taxon>Caryophylleae</taxon>
        <taxon>Saponaria</taxon>
    </lineage>
</organism>
<sequence length="107" mass="12379">MAAAAAIMGFVILRRRYFYKMKRKSQGLQIKSMSLLSLDDNSGGKCLADYCGTLHCDHVLNQEHLDLCVIHRRMSEFTTCARFRFCHGFKLCVDCHCFNSFKRMCKV</sequence>
<comment type="caution">
    <text evidence="1">The sequence shown here is derived from an EMBL/GenBank/DDBJ whole genome shotgun (WGS) entry which is preliminary data.</text>
</comment>
<name>A0AAW1GKE1_SAPOF</name>
<keyword evidence="2" id="KW-1185">Reference proteome</keyword>
<protein>
    <submittedName>
        <fullName evidence="1">Uncharacterized protein</fullName>
    </submittedName>
</protein>
<evidence type="ECO:0000313" key="2">
    <source>
        <dbReference type="Proteomes" id="UP001443914"/>
    </source>
</evidence>
<dbReference type="EMBL" id="JBDFQZ010000014">
    <property type="protein sequence ID" value="KAK9664895.1"/>
    <property type="molecule type" value="Genomic_DNA"/>
</dbReference>